<dbReference type="GO" id="GO:0008115">
    <property type="term" value="F:sarcosine oxidase activity"/>
    <property type="evidence" value="ECO:0007669"/>
    <property type="project" value="InterPro"/>
</dbReference>
<keyword evidence="2" id="KW-1185">Reference proteome</keyword>
<dbReference type="InterPro" id="IPR006279">
    <property type="entry name" value="SoxD"/>
</dbReference>
<proteinExistence type="predicted"/>
<gene>
    <name evidence="1" type="ORF">GTW58_10605</name>
</gene>
<protein>
    <submittedName>
        <fullName evidence="1">Sarcosine oxidase subunit delta</fullName>
    </submittedName>
</protein>
<dbReference type="Gene3D" id="3.30.2270.10">
    <property type="entry name" value="Folate-binding superfamily"/>
    <property type="match status" value="1"/>
</dbReference>
<reference evidence="1 2" key="1">
    <citation type="submission" date="2020-02" db="EMBL/GenBank/DDBJ databases">
        <authorList>
            <person name="Sun Q."/>
        </authorList>
    </citation>
    <scope>NUCLEOTIDE SEQUENCE [LARGE SCALE GENOMIC DNA]</scope>
    <source>
        <strain evidence="1 2">YIM 13062</strain>
    </source>
</reference>
<dbReference type="RefSeq" id="WP_119933417.1">
    <property type="nucleotide sequence ID" value="NZ_JAAVUN010000023.1"/>
</dbReference>
<comment type="caution">
    <text evidence="1">The sequence shown here is derived from an EMBL/GenBank/DDBJ whole genome shotgun (WGS) entry which is preliminary data.</text>
</comment>
<dbReference type="NCBIfam" id="TIGR01374">
    <property type="entry name" value="soxD"/>
    <property type="match status" value="1"/>
</dbReference>
<dbReference type="EMBL" id="JAAVUN010000023">
    <property type="protein sequence ID" value="NKE10370.1"/>
    <property type="molecule type" value="Genomic_DNA"/>
</dbReference>
<evidence type="ECO:0000313" key="2">
    <source>
        <dbReference type="Proteomes" id="UP000521379"/>
    </source>
</evidence>
<accession>A0A846TTP2</accession>
<dbReference type="GO" id="GO:0046653">
    <property type="term" value="P:tetrahydrofolate metabolic process"/>
    <property type="evidence" value="ECO:0007669"/>
    <property type="project" value="InterPro"/>
</dbReference>
<dbReference type="InterPro" id="IPR038561">
    <property type="entry name" value="SoxD_sf"/>
</dbReference>
<dbReference type="Proteomes" id="UP000521379">
    <property type="component" value="Unassembled WGS sequence"/>
</dbReference>
<evidence type="ECO:0000313" key="1">
    <source>
        <dbReference type="EMBL" id="NKE10370.1"/>
    </source>
</evidence>
<name>A0A846TTP2_9MICC</name>
<sequence>MLLIECPYCGPRDETEYHYGGEAHVPYPEDPAALTDRQWGEYLFYRRNTKGLLAERWVHTAGCRKWFNVVRDTATYKVQSVYRLTDPRPSTGGAL</sequence>
<organism evidence="1 2">
    <name type="scientific">Kocuria subflava</name>
    <dbReference type="NCBI Taxonomy" id="1736139"/>
    <lineage>
        <taxon>Bacteria</taxon>
        <taxon>Bacillati</taxon>
        <taxon>Actinomycetota</taxon>
        <taxon>Actinomycetes</taxon>
        <taxon>Micrococcales</taxon>
        <taxon>Micrococcaceae</taxon>
        <taxon>Kocuria</taxon>
    </lineage>
</organism>
<dbReference type="Pfam" id="PF04267">
    <property type="entry name" value="SoxD"/>
    <property type="match status" value="1"/>
</dbReference>
<dbReference type="AlphaFoldDB" id="A0A846TTP2"/>